<accession>A0A1I2E7W1</accession>
<name>A0A1I2E7W1_9ACTN</name>
<feature type="transmembrane region" description="Helical" evidence="6">
    <location>
        <begin position="317"/>
        <end position="341"/>
    </location>
</feature>
<dbReference type="Proteomes" id="UP000199645">
    <property type="component" value="Unassembled WGS sequence"/>
</dbReference>
<proteinExistence type="inferred from homology"/>
<feature type="domain" description="HAMP" evidence="8">
    <location>
        <begin position="338"/>
        <end position="392"/>
    </location>
</feature>
<protein>
    <submittedName>
        <fullName evidence="9">Methyl-accepting chemotaxis protein</fullName>
    </submittedName>
</protein>
<keyword evidence="2 6" id="KW-1133">Transmembrane helix</keyword>
<comment type="similarity">
    <text evidence="4">Belongs to the methyl-accepting chemotaxis (MCP) protein family.</text>
</comment>
<dbReference type="PROSITE" id="PS50885">
    <property type="entry name" value="HAMP"/>
    <property type="match status" value="1"/>
</dbReference>
<dbReference type="SMART" id="SM00304">
    <property type="entry name" value="HAMP"/>
    <property type="match status" value="1"/>
</dbReference>
<keyword evidence="1 6" id="KW-0812">Transmembrane</keyword>
<dbReference type="PANTHER" id="PTHR32089">
    <property type="entry name" value="METHYL-ACCEPTING CHEMOTAXIS PROTEIN MCPB"/>
    <property type="match status" value="1"/>
</dbReference>
<dbReference type="PROSITE" id="PS50111">
    <property type="entry name" value="CHEMOTAXIS_TRANSDUC_2"/>
    <property type="match status" value="1"/>
</dbReference>
<gene>
    <name evidence="9" type="ORF">SAMN05421541_104252</name>
</gene>
<dbReference type="PRINTS" id="PR00260">
    <property type="entry name" value="CHEMTRNSDUCR"/>
</dbReference>
<organism evidence="9 10">
    <name type="scientific">Actinoplanes philippinensis</name>
    <dbReference type="NCBI Taxonomy" id="35752"/>
    <lineage>
        <taxon>Bacteria</taxon>
        <taxon>Bacillati</taxon>
        <taxon>Actinomycetota</taxon>
        <taxon>Actinomycetes</taxon>
        <taxon>Micromonosporales</taxon>
        <taxon>Micromonosporaceae</taxon>
        <taxon>Actinoplanes</taxon>
    </lineage>
</organism>
<evidence type="ECO:0000256" key="2">
    <source>
        <dbReference type="ARBA" id="ARBA00022989"/>
    </source>
</evidence>
<evidence type="ECO:0000256" key="5">
    <source>
        <dbReference type="PROSITE-ProRule" id="PRU00284"/>
    </source>
</evidence>
<keyword evidence="6" id="KW-0472">Membrane</keyword>
<evidence type="ECO:0000256" key="6">
    <source>
        <dbReference type="SAM" id="Phobius"/>
    </source>
</evidence>
<dbReference type="Pfam" id="PF22673">
    <property type="entry name" value="MCP-like_PDC_1"/>
    <property type="match status" value="1"/>
</dbReference>
<evidence type="ECO:0000259" key="7">
    <source>
        <dbReference type="PROSITE" id="PS50111"/>
    </source>
</evidence>
<dbReference type="Pfam" id="PF00672">
    <property type="entry name" value="HAMP"/>
    <property type="match status" value="1"/>
</dbReference>
<evidence type="ECO:0000256" key="3">
    <source>
        <dbReference type="ARBA" id="ARBA00023224"/>
    </source>
</evidence>
<evidence type="ECO:0000259" key="8">
    <source>
        <dbReference type="PROSITE" id="PS50885"/>
    </source>
</evidence>
<dbReference type="CDD" id="cd06225">
    <property type="entry name" value="HAMP"/>
    <property type="match status" value="1"/>
</dbReference>
<dbReference type="InterPro" id="IPR004090">
    <property type="entry name" value="Chemotax_Me-accpt_rcpt"/>
</dbReference>
<dbReference type="GO" id="GO:0004888">
    <property type="term" value="F:transmembrane signaling receptor activity"/>
    <property type="evidence" value="ECO:0007669"/>
    <property type="project" value="InterPro"/>
</dbReference>
<dbReference type="GO" id="GO:0016020">
    <property type="term" value="C:membrane"/>
    <property type="evidence" value="ECO:0007669"/>
    <property type="project" value="InterPro"/>
</dbReference>
<dbReference type="SMART" id="SM00283">
    <property type="entry name" value="MA"/>
    <property type="match status" value="1"/>
</dbReference>
<dbReference type="EMBL" id="FONV01000004">
    <property type="protein sequence ID" value="SFE88925.1"/>
    <property type="molecule type" value="Genomic_DNA"/>
</dbReference>
<dbReference type="AlphaFoldDB" id="A0A1I2E7W1"/>
<evidence type="ECO:0000256" key="1">
    <source>
        <dbReference type="ARBA" id="ARBA00022692"/>
    </source>
</evidence>
<keyword evidence="3 5" id="KW-0807">Transducer</keyword>
<dbReference type="PANTHER" id="PTHR32089:SF112">
    <property type="entry name" value="LYSOZYME-LIKE PROTEIN-RELATED"/>
    <property type="match status" value="1"/>
</dbReference>
<dbReference type="GO" id="GO:0007165">
    <property type="term" value="P:signal transduction"/>
    <property type="evidence" value="ECO:0007669"/>
    <property type="project" value="UniProtKB-KW"/>
</dbReference>
<sequence>MWGLNRLSIKLRLILCVLLITGVSLVLVATVITRRNLSEARQSGFAYAQEIAVRNAAGLQVQLMTALGSARDLSGTMATASLSGADRSDANAMLRTLLDRHPRYFGVWAAWEPDAYDGRDARYRGSDARHDASGRLVPYWYRDGDTIKSTVLTSYTEQGAGDYYLIAQKSGEEKVLEPYAYEVGGKSVLMTSLAVPIVTGGKVTGVAGIDVTLEDITAALATIRPFGTGTAMLISGGGLLVAGGDPAQAGKPADPAVAALAGDAVAEGAPVRRLISGDPEQVQIAAPLAIGATDTWSLIVTVPTATILESAYGSLTISLWITAAVLLVSAVIALLVARGVVRPIERLRDRMAEIADGDGDLTQRATVHGDDEAGQLAGAFNRFVDKVAGTVRGIAGSAAEVRAAADRLADGTHQLSANVVHVSDNLGTAAEATRTVNVSVQSVAAGAEEMNAAIAEIAGNAAQAARVANDARSAAETTNGQVAQLGTATEEIGDVVRLITSIAEQTNLLALNATIEAARAGEMGKGFAVVAGEVKELAQQTARATEEITARITAIQAISSSAAAAITEIVQVISTIGDYTTSIASAVEEQTATTQEMSRSVSEAAGNTGLVTGAISDVADSARDATANARTGQEAVADLNRLAGEMTAIIDNFRY</sequence>
<dbReference type="InterPro" id="IPR003660">
    <property type="entry name" value="HAMP_dom"/>
</dbReference>
<dbReference type="Gene3D" id="1.10.287.950">
    <property type="entry name" value="Methyl-accepting chemotaxis protein"/>
    <property type="match status" value="1"/>
</dbReference>
<dbReference type="CDD" id="cd12913">
    <property type="entry name" value="PDC1_MCP_like"/>
    <property type="match status" value="1"/>
</dbReference>
<evidence type="ECO:0000313" key="10">
    <source>
        <dbReference type="Proteomes" id="UP000199645"/>
    </source>
</evidence>
<evidence type="ECO:0000313" key="9">
    <source>
        <dbReference type="EMBL" id="SFE88925.1"/>
    </source>
</evidence>
<reference evidence="9 10" key="1">
    <citation type="submission" date="2016-10" db="EMBL/GenBank/DDBJ databases">
        <authorList>
            <person name="de Groot N.N."/>
        </authorList>
    </citation>
    <scope>NUCLEOTIDE SEQUENCE [LARGE SCALE GENOMIC DNA]</scope>
    <source>
        <strain evidence="9 10">DSM 43019</strain>
    </source>
</reference>
<dbReference type="Pfam" id="PF00015">
    <property type="entry name" value="MCPsignal"/>
    <property type="match status" value="1"/>
</dbReference>
<evidence type="ECO:0000256" key="4">
    <source>
        <dbReference type="ARBA" id="ARBA00029447"/>
    </source>
</evidence>
<feature type="domain" description="Methyl-accepting transducer" evidence="7">
    <location>
        <begin position="397"/>
        <end position="640"/>
    </location>
</feature>
<keyword evidence="10" id="KW-1185">Reference proteome</keyword>
<dbReference type="STRING" id="35752.SAMN05421541_104252"/>
<dbReference type="Gene3D" id="3.30.450.20">
    <property type="entry name" value="PAS domain"/>
    <property type="match status" value="2"/>
</dbReference>
<dbReference type="GO" id="GO:0006935">
    <property type="term" value="P:chemotaxis"/>
    <property type="evidence" value="ECO:0007669"/>
    <property type="project" value="InterPro"/>
</dbReference>
<dbReference type="InterPro" id="IPR004089">
    <property type="entry name" value="MCPsignal_dom"/>
</dbReference>
<dbReference type="SUPFAM" id="SSF58104">
    <property type="entry name" value="Methyl-accepting chemotaxis protein (MCP) signaling domain"/>
    <property type="match status" value="1"/>
</dbReference>